<dbReference type="GO" id="GO:0051082">
    <property type="term" value="F:unfolded protein binding"/>
    <property type="evidence" value="ECO:0007669"/>
    <property type="project" value="TreeGrafter"/>
</dbReference>
<proteinExistence type="inferred from homology"/>
<evidence type="ECO:0000256" key="3">
    <source>
        <dbReference type="SAM" id="MobiDB-lite"/>
    </source>
</evidence>
<feature type="compositionally biased region" description="Acidic residues" evidence="3">
    <location>
        <begin position="274"/>
        <end position="287"/>
    </location>
</feature>
<dbReference type="Proteomes" id="UP000694580">
    <property type="component" value="Chromosome 11"/>
</dbReference>
<dbReference type="PRINTS" id="PR00299">
    <property type="entry name" value="ACRYSTALLIN"/>
</dbReference>
<dbReference type="PANTHER" id="PTHR45640:SF7">
    <property type="entry name" value="HEAT SHOCK PROTEIN BETA-1"/>
    <property type="match status" value="1"/>
</dbReference>
<dbReference type="InterPro" id="IPR002068">
    <property type="entry name" value="A-crystallin/Hsp20_dom"/>
</dbReference>
<dbReference type="GO" id="GO:0043066">
    <property type="term" value="P:negative regulation of apoptotic process"/>
    <property type="evidence" value="ECO:0007669"/>
    <property type="project" value="TreeGrafter"/>
</dbReference>
<dbReference type="Pfam" id="PF00011">
    <property type="entry name" value="HSP20"/>
    <property type="match status" value="1"/>
</dbReference>
<reference evidence="5" key="3">
    <citation type="submission" date="2025-09" db="UniProtKB">
        <authorList>
            <consortium name="Ensembl"/>
        </authorList>
    </citation>
    <scope>IDENTIFICATION</scope>
</reference>
<feature type="region of interest" description="Disordered" evidence="3">
    <location>
        <begin position="246"/>
        <end position="362"/>
    </location>
</feature>
<accession>A0AAY4C8Z8</accession>
<gene>
    <name evidence="5" type="primary">si:dkey-1k23.3</name>
</gene>
<dbReference type="Gene3D" id="2.60.40.790">
    <property type="match status" value="1"/>
</dbReference>
<evidence type="ECO:0000256" key="2">
    <source>
        <dbReference type="RuleBase" id="RU003616"/>
    </source>
</evidence>
<sequence>MADSAKASILPHYCREATWLPLPDWWEISFISNQHFGLPPLLEPFVSGRLAASSWPGYLCSHPAMAYGHFPMQPKLQREIAGGVSEMKTGVHKWKISLDVNHFSPTELSIRTVQGFLEVSGKHEERRDEHGFISRSFTRKYQLPDGLDPQIISCTLSGDGVLSVEAALPKVSAQPDVIIPIQVEKELVSAAAGEAGGLRTGEGAEMGIQDLKPAEGEAPHTLPEHVQGIPDELALHQDFKPQVSLQETVPGTPGEGRDFSQVGKEDDKETPEQVPEEESSEEPEASETPDTVTLEQEEISGEVQAGLQEEDKFTVGAQEQDLLQVGTSEEDLPGQESVQSQEPQRPDFNIQSQPSEQQMVTM</sequence>
<feature type="domain" description="SHSP" evidence="4">
    <location>
        <begin position="75"/>
        <end position="184"/>
    </location>
</feature>
<dbReference type="AlphaFoldDB" id="A0AAY4C8Z8"/>
<evidence type="ECO:0000313" key="6">
    <source>
        <dbReference type="Proteomes" id="UP000694580"/>
    </source>
</evidence>
<keyword evidence="6" id="KW-1185">Reference proteome</keyword>
<dbReference type="GO" id="GO:0042026">
    <property type="term" value="P:protein refolding"/>
    <property type="evidence" value="ECO:0007669"/>
    <property type="project" value="TreeGrafter"/>
</dbReference>
<dbReference type="PANTHER" id="PTHR45640">
    <property type="entry name" value="HEAT SHOCK PROTEIN HSP-12.2-RELATED"/>
    <property type="match status" value="1"/>
</dbReference>
<dbReference type="GeneTree" id="ENSGT00940000155882"/>
<dbReference type="GO" id="GO:0005634">
    <property type="term" value="C:nucleus"/>
    <property type="evidence" value="ECO:0007669"/>
    <property type="project" value="TreeGrafter"/>
</dbReference>
<reference evidence="5 6" key="1">
    <citation type="submission" date="2020-06" db="EMBL/GenBank/DDBJ databases">
        <authorList>
            <consortium name="Wellcome Sanger Institute Data Sharing"/>
        </authorList>
    </citation>
    <scope>NUCLEOTIDE SEQUENCE [LARGE SCALE GENOMIC DNA]</scope>
</reference>
<evidence type="ECO:0000256" key="1">
    <source>
        <dbReference type="PROSITE-ProRule" id="PRU00285"/>
    </source>
</evidence>
<dbReference type="GO" id="GO:0009408">
    <property type="term" value="P:response to heat"/>
    <property type="evidence" value="ECO:0007669"/>
    <property type="project" value="TreeGrafter"/>
</dbReference>
<dbReference type="GO" id="GO:0005737">
    <property type="term" value="C:cytoplasm"/>
    <property type="evidence" value="ECO:0007669"/>
    <property type="project" value="TreeGrafter"/>
</dbReference>
<feature type="compositionally biased region" description="Basic and acidic residues" evidence="3">
    <location>
        <begin position="255"/>
        <end position="271"/>
    </location>
</feature>
<protein>
    <recommendedName>
        <fullName evidence="4">SHSP domain-containing protein</fullName>
    </recommendedName>
</protein>
<dbReference type="Ensembl" id="ENSDCDT00010036126.1">
    <property type="protein sequence ID" value="ENSDCDP00010029269.1"/>
    <property type="gene ID" value="ENSDCDG00010018471.1"/>
</dbReference>
<name>A0AAY4C8Z8_9TELE</name>
<dbReference type="PROSITE" id="PS01031">
    <property type="entry name" value="SHSP"/>
    <property type="match status" value="1"/>
</dbReference>
<evidence type="ECO:0000313" key="5">
    <source>
        <dbReference type="Ensembl" id="ENSDCDP00010029269.1"/>
    </source>
</evidence>
<evidence type="ECO:0000259" key="4">
    <source>
        <dbReference type="PROSITE" id="PS01031"/>
    </source>
</evidence>
<dbReference type="InterPro" id="IPR008978">
    <property type="entry name" value="HSP20-like_chaperone"/>
</dbReference>
<feature type="compositionally biased region" description="Polar residues" evidence="3">
    <location>
        <begin position="336"/>
        <end position="362"/>
    </location>
</feature>
<comment type="similarity">
    <text evidence="1 2">Belongs to the small heat shock protein (HSP20) family.</text>
</comment>
<organism evidence="5 6">
    <name type="scientific">Denticeps clupeoides</name>
    <name type="common">denticle herring</name>
    <dbReference type="NCBI Taxonomy" id="299321"/>
    <lineage>
        <taxon>Eukaryota</taxon>
        <taxon>Metazoa</taxon>
        <taxon>Chordata</taxon>
        <taxon>Craniata</taxon>
        <taxon>Vertebrata</taxon>
        <taxon>Euteleostomi</taxon>
        <taxon>Actinopterygii</taxon>
        <taxon>Neopterygii</taxon>
        <taxon>Teleostei</taxon>
        <taxon>Clupei</taxon>
        <taxon>Clupeiformes</taxon>
        <taxon>Denticipitoidei</taxon>
        <taxon>Denticipitidae</taxon>
        <taxon>Denticeps</taxon>
    </lineage>
</organism>
<dbReference type="SUPFAM" id="SSF49764">
    <property type="entry name" value="HSP20-like chaperones"/>
    <property type="match status" value="1"/>
</dbReference>
<dbReference type="InterPro" id="IPR001436">
    <property type="entry name" value="Alpha-crystallin/sHSP_animal"/>
</dbReference>
<reference evidence="5" key="2">
    <citation type="submission" date="2025-08" db="UniProtKB">
        <authorList>
            <consortium name="Ensembl"/>
        </authorList>
    </citation>
    <scope>IDENTIFICATION</scope>
</reference>